<evidence type="ECO:0000256" key="5">
    <source>
        <dbReference type="ARBA" id="ARBA00022692"/>
    </source>
</evidence>
<feature type="transmembrane region" description="Helical" evidence="10">
    <location>
        <begin position="540"/>
        <end position="560"/>
    </location>
</feature>
<feature type="transmembrane region" description="Helical" evidence="10">
    <location>
        <begin position="253"/>
        <end position="271"/>
    </location>
</feature>
<reference evidence="11 12" key="1">
    <citation type="journal article" date="2010" name="Stand. Genomic Sci.">
        <title>Complete genome sequence of Spirochaeta smaragdinae type strain (SEBR 4228).</title>
        <authorList>
            <person name="Mavromatis K."/>
            <person name="Yasawong M."/>
            <person name="Chertkov O."/>
            <person name="Lapidus A."/>
            <person name="Lucas S."/>
            <person name="Nolan M."/>
            <person name="Del Rio T.G."/>
            <person name="Tice H."/>
            <person name="Cheng J.F."/>
            <person name="Pitluck S."/>
            <person name="Liolios K."/>
            <person name="Ivanova N."/>
            <person name="Tapia R."/>
            <person name="Han C."/>
            <person name="Bruce D."/>
            <person name="Goodwin L."/>
            <person name="Pati A."/>
            <person name="Chen A."/>
            <person name="Palaniappan K."/>
            <person name="Land M."/>
            <person name="Hauser L."/>
            <person name="Chang Y.J."/>
            <person name="Jeffries C.D."/>
            <person name="Detter J.C."/>
            <person name="Rohde M."/>
            <person name="Brambilla E."/>
            <person name="Spring S."/>
            <person name="Goker M."/>
            <person name="Sikorski J."/>
            <person name="Woyke T."/>
            <person name="Bristow J."/>
            <person name="Eisen J.A."/>
            <person name="Markowitz V."/>
            <person name="Hugenholtz P."/>
            <person name="Klenk H.P."/>
            <person name="Kyrpides N.C."/>
        </authorList>
    </citation>
    <scope>NUCLEOTIDE SEQUENCE [LARGE SCALE GENOMIC DNA]</scope>
    <source>
        <strain evidence="12">DSM 11293 / JCM 15392 / SEBR 4228</strain>
    </source>
</reference>
<evidence type="ECO:0000256" key="8">
    <source>
        <dbReference type="ARBA" id="ARBA00023065"/>
    </source>
</evidence>
<evidence type="ECO:0000256" key="6">
    <source>
        <dbReference type="ARBA" id="ARBA00022958"/>
    </source>
</evidence>
<keyword evidence="8" id="KW-0406">Ion transport</keyword>
<keyword evidence="2" id="KW-0813">Transport</keyword>
<dbReference type="GO" id="GO:0015379">
    <property type="term" value="F:potassium:chloride symporter activity"/>
    <property type="evidence" value="ECO:0007669"/>
    <property type="project" value="InterPro"/>
</dbReference>
<feature type="transmembrane region" description="Helical" evidence="10">
    <location>
        <begin position="315"/>
        <end position="341"/>
    </location>
</feature>
<proteinExistence type="predicted"/>
<keyword evidence="12" id="KW-1185">Reference proteome</keyword>
<feature type="transmembrane region" description="Helical" evidence="10">
    <location>
        <begin position="68"/>
        <end position="85"/>
    </location>
</feature>
<evidence type="ECO:0000256" key="7">
    <source>
        <dbReference type="ARBA" id="ARBA00022989"/>
    </source>
</evidence>
<dbReference type="EC" id="3.6.3.14" evidence="11"/>
<feature type="transmembrane region" description="Helical" evidence="10">
    <location>
        <begin position="427"/>
        <end position="445"/>
    </location>
</feature>
<keyword evidence="9 10" id="KW-0472">Membrane</keyword>
<sequence length="578" mass="62918">MKKLRSNVLVVVTLILSVITLFIEQSSLAADFAFYSNILDFIVLFLLLFEVYRDFAEAKLRWLYFRRNILSLLFVLAFVVLFVYNKLIYVGRSPDDLMGLSLGVVIVRNIFILLKTFSRIMRLNTFVESISVHPAQTILFSFLLVILTGALYLMAPFTTISPGGLGFLDALFTSTSAVCVTGLIVVDTATVFTFWGHLGILILIQIGGLSIMIISYFTIFLFRRQVSLEEKLLISYMLSEKDMTNLAKNLRTIIFSSFFLEAAGALLLYFPMKGAAGGGSESALFLAVFHAVSAFCNAGFALFSDSLEQFRGMLSVNLVVAALIIIGGISFAVISDLRHFFSVRIVALFRRRRPGIGSISLNSRLVLVGTAVLLLSGTYLVYGLEHTGALAQLPLAQQYLSAFFQSVTLRTAGFNTIPFDSLKSPTLLVMIVFMFIGAASGSTAGGVKINNIAIVWAYIRSVLRGGGQATIMRRSIEPEQVNSAFLVLLFGVSAVFGGTILLSASERAPLDRILFEAVSAFGTVGLSTGITAGLSSMGKWVIISLMFMGRLGPLTILAAVSRQGKRSPVAYPTGNIST</sequence>
<feature type="transmembrane region" description="Helical" evidence="10">
    <location>
        <begin position="361"/>
        <end position="382"/>
    </location>
</feature>
<keyword evidence="7 10" id="KW-1133">Transmembrane helix</keyword>
<dbReference type="InterPro" id="IPR003445">
    <property type="entry name" value="Cat_transpt"/>
</dbReference>
<keyword evidence="11" id="KW-0378">Hydrolase</keyword>
<accession>E1R994</accession>
<keyword evidence="4" id="KW-0633">Potassium transport</keyword>
<dbReference type="EMBL" id="CP002116">
    <property type="protein sequence ID" value="ADK83063.1"/>
    <property type="molecule type" value="Genomic_DNA"/>
</dbReference>
<feature type="transmembrane region" description="Helical" evidence="10">
    <location>
        <begin position="514"/>
        <end position="534"/>
    </location>
</feature>
<protein>
    <submittedName>
        <fullName evidence="11">Potassium uptake protein, TrkH family</fullName>
        <ecNumber evidence="11">3.6.3.14</ecNumber>
    </submittedName>
</protein>
<feature type="transmembrane region" description="Helical" evidence="10">
    <location>
        <begin position="283"/>
        <end position="303"/>
    </location>
</feature>
<dbReference type="OrthoDB" id="9810952at2"/>
<feature type="transmembrane region" description="Helical" evidence="10">
    <location>
        <begin position="167"/>
        <end position="186"/>
    </location>
</feature>
<dbReference type="HOGENOM" id="CLU_026429_3_1_12"/>
<dbReference type="PANTHER" id="PTHR32024">
    <property type="entry name" value="TRK SYSTEM POTASSIUM UPTAKE PROTEIN TRKG-RELATED"/>
    <property type="match status" value="1"/>
</dbReference>
<evidence type="ECO:0000256" key="10">
    <source>
        <dbReference type="SAM" id="Phobius"/>
    </source>
</evidence>
<evidence type="ECO:0000256" key="1">
    <source>
        <dbReference type="ARBA" id="ARBA00004651"/>
    </source>
</evidence>
<feature type="transmembrane region" description="Helical" evidence="10">
    <location>
        <begin position="198"/>
        <end position="222"/>
    </location>
</feature>
<keyword evidence="6" id="KW-0630">Potassium</keyword>
<name>E1R994_SEDSS</name>
<evidence type="ECO:0000256" key="3">
    <source>
        <dbReference type="ARBA" id="ARBA00022475"/>
    </source>
</evidence>
<feature type="transmembrane region" description="Helical" evidence="10">
    <location>
        <begin position="97"/>
        <end position="117"/>
    </location>
</feature>
<evidence type="ECO:0000256" key="4">
    <source>
        <dbReference type="ARBA" id="ARBA00022538"/>
    </source>
</evidence>
<dbReference type="InterPro" id="IPR004772">
    <property type="entry name" value="TrkH"/>
</dbReference>
<dbReference type="GO" id="GO:0005886">
    <property type="term" value="C:plasma membrane"/>
    <property type="evidence" value="ECO:0007669"/>
    <property type="project" value="UniProtKB-SubCell"/>
</dbReference>
<evidence type="ECO:0000256" key="9">
    <source>
        <dbReference type="ARBA" id="ARBA00023136"/>
    </source>
</evidence>
<keyword evidence="5 10" id="KW-0812">Transmembrane</keyword>
<dbReference type="AlphaFoldDB" id="E1R994"/>
<gene>
    <name evidence="11" type="ordered locus">Spirs_3978</name>
</gene>
<evidence type="ECO:0000256" key="2">
    <source>
        <dbReference type="ARBA" id="ARBA00022448"/>
    </source>
</evidence>
<dbReference type="KEGG" id="ssm:Spirs_3978"/>
<dbReference type="RefSeq" id="WP_013256520.1">
    <property type="nucleotide sequence ID" value="NC_014364.1"/>
</dbReference>
<comment type="subcellular location">
    <subcellularLocation>
        <location evidence="1">Cell membrane</location>
        <topology evidence="1">Multi-pass membrane protein</topology>
    </subcellularLocation>
</comment>
<feature type="transmembrane region" description="Helical" evidence="10">
    <location>
        <begin position="483"/>
        <end position="502"/>
    </location>
</feature>
<organism evidence="11 12">
    <name type="scientific">Sediminispirochaeta smaragdinae (strain DSM 11293 / JCM 15392 / SEBR 4228)</name>
    <name type="common">Spirochaeta smaragdinae</name>
    <dbReference type="NCBI Taxonomy" id="573413"/>
    <lineage>
        <taxon>Bacteria</taxon>
        <taxon>Pseudomonadati</taxon>
        <taxon>Spirochaetota</taxon>
        <taxon>Spirochaetia</taxon>
        <taxon>Spirochaetales</taxon>
        <taxon>Spirochaetaceae</taxon>
        <taxon>Sediminispirochaeta</taxon>
    </lineage>
</organism>
<dbReference type="GO" id="GO:0016787">
    <property type="term" value="F:hydrolase activity"/>
    <property type="evidence" value="ECO:0007669"/>
    <property type="project" value="UniProtKB-KW"/>
</dbReference>
<dbReference type="Proteomes" id="UP000002318">
    <property type="component" value="Chromosome"/>
</dbReference>
<dbReference type="NCBIfam" id="TIGR00933">
    <property type="entry name" value="2a38"/>
    <property type="match status" value="1"/>
</dbReference>
<dbReference type="Pfam" id="PF02386">
    <property type="entry name" value="TrkH"/>
    <property type="match status" value="1"/>
</dbReference>
<dbReference type="STRING" id="573413.Spirs_3978"/>
<keyword evidence="3" id="KW-1003">Cell membrane</keyword>
<evidence type="ECO:0000313" key="12">
    <source>
        <dbReference type="Proteomes" id="UP000002318"/>
    </source>
</evidence>
<dbReference type="PANTHER" id="PTHR32024:SF1">
    <property type="entry name" value="KTR SYSTEM POTASSIUM UPTAKE PROTEIN B"/>
    <property type="match status" value="1"/>
</dbReference>
<evidence type="ECO:0000313" key="11">
    <source>
        <dbReference type="EMBL" id="ADK83063.1"/>
    </source>
</evidence>
<feature type="transmembrane region" description="Helical" evidence="10">
    <location>
        <begin position="138"/>
        <end position="155"/>
    </location>
</feature>
<dbReference type="eggNOG" id="COG0168">
    <property type="taxonomic scope" value="Bacteria"/>
</dbReference>